<dbReference type="AlphaFoldDB" id="A0A1H6BXL7"/>
<accession>A0A1H6BXL7</accession>
<evidence type="ECO:0000313" key="2">
    <source>
        <dbReference type="Proteomes" id="UP000236752"/>
    </source>
</evidence>
<evidence type="ECO:0000313" key="1">
    <source>
        <dbReference type="EMBL" id="SEG65440.1"/>
    </source>
</evidence>
<proteinExistence type="predicted"/>
<reference evidence="1 2" key="1">
    <citation type="submission" date="2016-10" db="EMBL/GenBank/DDBJ databases">
        <authorList>
            <person name="de Groot N.N."/>
        </authorList>
    </citation>
    <scope>NUCLEOTIDE SEQUENCE [LARGE SCALE GENOMIC DNA]</scope>
    <source>
        <strain evidence="1 2">DSM 26915</strain>
    </source>
</reference>
<organism evidence="1 2">
    <name type="scientific">Thalassococcus halodurans</name>
    <dbReference type="NCBI Taxonomy" id="373675"/>
    <lineage>
        <taxon>Bacteria</taxon>
        <taxon>Pseudomonadati</taxon>
        <taxon>Pseudomonadota</taxon>
        <taxon>Alphaproteobacteria</taxon>
        <taxon>Rhodobacterales</taxon>
        <taxon>Roseobacteraceae</taxon>
        <taxon>Thalassococcus</taxon>
    </lineage>
</organism>
<keyword evidence="2" id="KW-1185">Reference proteome</keyword>
<dbReference type="EMBL" id="FNUZ01000010">
    <property type="protein sequence ID" value="SEG65440.1"/>
    <property type="molecule type" value="Genomic_DNA"/>
</dbReference>
<dbReference type="RefSeq" id="WP_103911953.1">
    <property type="nucleotide sequence ID" value="NZ_FNUZ01000010.1"/>
</dbReference>
<dbReference type="Proteomes" id="UP000236752">
    <property type="component" value="Unassembled WGS sequence"/>
</dbReference>
<dbReference type="OrthoDB" id="7866873at2"/>
<gene>
    <name evidence="1" type="ORF">SAMN04488045_3861</name>
</gene>
<sequence length="103" mass="11765">MKPQHYSKQAHMRPVDQETRTLLMLFLAPVLERATDWINLEEELTKRGYDLDFEDGRLVISDSYTGVAVCCGSDVGHPLRTLSERLGRPKLRADHTGHFARLS</sequence>
<protein>
    <submittedName>
        <fullName evidence="1">Uncharacterized protein</fullName>
    </submittedName>
</protein>
<name>A0A1H6BXL7_9RHOB</name>